<accession>C5DEP2</accession>
<dbReference type="GO" id="GO:0000324">
    <property type="term" value="C:fungal-type vacuole"/>
    <property type="evidence" value="ECO:0007669"/>
    <property type="project" value="TreeGrafter"/>
</dbReference>
<dbReference type="AlphaFoldDB" id="C5DEP2"/>
<feature type="compositionally biased region" description="Low complexity" evidence="1">
    <location>
        <begin position="64"/>
        <end position="81"/>
    </location>
</feature>
<evidence type="ECO:0000256" key="1">
    <source>
        <dbReference type="SAM" id="MobiDB-lite"/>
    </source>
</evidence>
<dbReference type="HOGENOM" id="CLU_066467_0_0_1"/>
<evidence type="ECO:0000313" key="4">
    <source>
        <dbReference type="EMBL" id="CAR22253.1"/>
    </source>
</evidence>
<feature type="region of interest" description="Disordered" evidence="1">
    <location>
        <begin position="64"/>
        <end position="86"/>
    </location>
</feature>
<keyword evidence="2" id="KW-0812">Transmembrane</keyword>
<dbReference type="GO" id="GO:0005935">
    <property type="term" value="C:cellular bud neck"/>
    <property type="evidence" value="ECO:0007669"/>
    <property type="project" value="TreeGrafter"/>
</dbReference>
<dbReference type="eggNOG" id="ENOG502RZE8">
    <property type="taxonomic scope" value="Eukaryota"/>
</dbReference>
<keyword evidence="3" id="KW-0732">Signal</keyword>
<protein>
    <submittedName>
        <fullName evidence="4">KLTH0C10868p</fullName>
    </submittedName>
</protein>
<dbReference type="KEGG" id="lth:KLTH0C10868g"/>
<dbReference type="OrthoDB" id="4065319at2759"/>
<dbReference type="InParanoid" id="C5DEP2"/>
<dbReference type="InterPro" id="IPR051009">
    <property type="entry name" value="PRM"/>
</dbReference>
<feature type="compositionally biased region" description="Basic and acidic residues" evidence="1">
    <location>
        <begin position="290"/>
        <end position="299"/>
    </location>
</feature>
<proteinExistence type="predicted"/>
<feature type="transmembrane region" description="Helical" evidence="2">
    <location>
        <begin position="109"/>
        <end position="131"/>
    </location>
</feature>
<evidence type="ECO:0000256" key="3">
    <source>
        <dbReference type="SAM" id="SignalP"/>
    </source>
</evidence>
<feature type="chain" id="PRO_5002950351" evidence="3">
    <location>
        <begin position="20"/>
        <end position="299"/>
    </location>
</feature>
<keyword evidence="5" id="KW-1185">Reference proteome</keyword>
<dbReference type="OMA" id="QSARSEY"/>
<name>C5DEP2_LACTC</name>
<reference evidence="4 5" key="1">
    <citation type="journal article" date="2009" name="Genome Res.">
        <title>Comparative genomics of protoploid Saccharomycetaceae.</title>
        <authorList>
            <consortium name="The Genolevures Consortium"/>
            <person name="Souciet J.-L."/>
            <person name="Dujon B."/>
            <person name="Gaillardin C."/>
            <person name="Johnston M."/>
            <person name="Baret P.V."/>
            <person name="Cliften P."/>
            <person name="Sherman D.J."/>
            <person name="Weissenbach J."/>
            <person name="Westhof E."/>
            <person name="Wincker P."/>
            <person name="Jubin C."/>
            <person name="Poulain J."/>
            <person name="Barbe V."/>
            <person name="Segurens B."/>
            <person name="Artiguenave F."/>
            <person name="Anthouard V."/>
            <person name="Vacherie B."/>
            <person name="Val M.-E."/>
            <person name="Fulton R.S."/>
            <person name="Minx P."/>
            <person name="Wilson R."/>
            <person name="Durrens P."/>
            <person name="Jean G."/>
            <person name="Marck C."/>
            <person name="Martin T."/>
            <person name="Nikolski M."/>
            <person name="Rolland T."/>
            <person name="Seret M.-L."/>
            <person name="Casaregola S."/>
            <person name="Despons L."/>
            <person name="Fairhead C."/>
            <person name="Fischer G."/>
            <person name="Lafontaine I."/>
            <person name="Leh V."/>
            <person name="Lemaire M."/>
            <person name="de Montigny J."/>
            <person name="Neuveglise C."/>
            <person name="Thierry A."/>
            <person name="Blanc-Lenfle I."/>
            <person name="Bleykasten C."/>
            <person name="Diffels J."/>
            <person name="Fritsch E."/>
            <person name="Frangeul L."/>
            <person name="Goeffon A."/>
            <person name="Jauniaux N."/>
            <person name="Kachouri-Lafond R."/>
            <person name="Payen C."/>
            <person name="Potier S."/>
            <person name="Pribylova L."/>
            <person name="Ozanne C."/>
            <person name="Richard G.-F."/>
            <person name="Sacerdot C."/>
            <person name="Straub M.-L."/>
            <person name="Talla E."/>
        </authorList>
    </citation>
    <scope>NUCLEOTIDE SEQUENCE [LARGE SCALE GENOMIC DNA]</scope>
    <source>
        <strain evidence="5">ATCC 56472 / CBS 6340 / NRRL Y-8284</strain>
    </source>
</reference>
<evidence type="ECO:0000313" key="5">
    <source>
        <dbReference type="Proteomes" id="UP000002036"/>
    </source>
</evidence>
<gene>
    <name evidence="4" type="ordered locus">KLTH0C10868g</name>
</gene>
<feature type="signal peptide" evidence="3">
    <location>
        <begin position="1"/>
        <end position="19"/>
    </location>
</feature>
<evidence type="ECO:0000256" key="2">
    <source>
        <dbReference type="SAM" id="Phobius"/>
    </source>
</evidence>
<organism evidence="4 5">
    <name type="scientific">Lachancea thermotolerans (strain ATCC 56472 / CBS 6340 / NRRL Y-8284)</name>
    <name type="common">Yeast</name>
    <name type="synonym">Kluyveromyces thermotolerans</name>
    <dbReference type="NCBI Taxonomy" id="559295"/>
    <lineage>
        <taxon>Eukaryota</taxon>
        <taxon>Fungi</taxon>
        <taxon>Dikarya</taxon>
        <taxon>Ascomycota</taxon>
        <taxon>Saccharomycotina</taxon>
        <taxon>Saccharomycetes</taxon>
        <taxon>Saccharomycetales</taxon>
        <taxon>Saccharomycetaceae</taxon>
        <taxon>Lachancea</taxon>
    </lineage>
</organism>
<dbReference type="PANTHER" id="PTHR36089">
    <property type="entry name" value="CHITIN SYNTHASE 3 COMPLEX PROTEIN CSI2-RELATED"/>
    <property type="match status" value="1"/>
</dbReference>
<dbReference type="FunCoup" id="C5DEP2">
    <property type="interactions" value="42"/>
</dbReference>
<sequence>MKVHQVFVTLCAIISLASATAEFNRAFSSLRKRALPSLTASTTASSTRNSSLPAITSSAAADSASLSSSNSTTSASNTTSSYIPTFTPQVPDSTGNHYIFRTKYHNGTVFVAVGATMGAIVSAFGLAWLILAAKAWSSARREHRIHSLRSRYQSDPFLFHSGDADSNYSNGSDSSDISEQVLKTRATTRPSIYSLGSHSTIDLLQRCAQDGPLISEANKESMFISPTAVIKNTANNKSALSQGTPTSDTFNTTPVQGADVVNFYGSYYHPSHAAEAQAHETGRTRPPSVHLEKMFDENR</sequence>
<dbReference type="GeneID" id="8291573"/>
<dbReference type="Proteomes" id="UP000002036">
    <property type="component" value="Chromosome C"/>
</dbReference>
<feature type="region of interest" description="Disordered" evidence="1">
    <location>
        <begin position="274"/>
        <end position="299"/>
    </location>
</feature>
<keyword evidence="2" id="KW-1133">Transmembrane helix</keyword>
<dbReference type="PANTHER" id="PTHR36089:SF1">
    <property type="entry name" value="CHITIN SYNTHASE 3 COMPLEX PROTEIN CSI2-RELATED"/>
    <property type="match status" value="1"/>
</dbReference>
<dbReference type="RefSeq" id="XP_002552691.1">
    <property type="nucleotide sequence ID" value="XM_002552645.1"/>
</dbReference>
<dbReference type="EMBL" id="CU928167">
    <property type="protein sequence ID" value="CAR22253.1"/>
    <property type="molecule type" value="Genomic_DNA"/>
</dbReference>
<keyword evidence="2" id="KW-0472">Membrane</keyword>